<dbReference type="OrthoDB" id="10267539at2759"/>
<accession>A0A2X0LKN5</accession>
<protein>
    <submittedName>
        <fullName evidence="3">BZ3500_MvSof-1268-A1-R1_Chr3-1g06122 protein</fullName>
    </submittedName>
</protein>
<evidence type="ECO:0000256" key="2">
    <source>
        <dbReference type="ARBA" id="ARBA00023235"/>
    </source>
</evidence>
<proteinExistence type="inferred from homology"/>
<dbReference type="GO" id="GO:0016853">
    <property type="term" value="F:isomerase activity"/>
    <property type="evidence" value="ECO:0007669"/>
    <property type="project" value="UniProtKB-KW"/>
</dbReference>
<dbReference type="SUPFAM" id="SSF54506">
    <property type="entry name" value="Diaminopimelate epimerase-like"/>
    <property type="match status" value="2"/>
</dbReference>
<dbReference type="Gene3D" id="3.10.310.10">
    <property type="entry name" value="Diaminopimelate Epimerase, Chain A, domain 1"/>
    <property type="match status" value="2"/>
</dbReference>
<dbReference type="InterPro" id="IPR007400">
    <property type="entry name" value="PrpF-like"/>
</dbReference>
<keyword evidence="2" id="KW-0413">Isomerase</keyword>
<sequence>MSSASRFSRPTSVVADSPAAYQPALHPHIMATRAIPASFWRGGTSRGLIFRASTLAAFPPAIREQIIYTAMGSPDPGGRQISGLGGGASSLSKACILGLPGEGLEDQNAQGRLPGPTWADDGHRKGKGQWDVVYRFAQVGVREAVLDWTATCGNMLSAVAVSAVSSSIIPYSTLFARARSLPRPEPDEPLLFPISILSVANGLVMRVRVPLDPYTLQIWNPEPGKGVKIAGVPEEAAAIECEMPIEPSQDGADGSGLVTGRVTDTICIDGKEITASLVSSGLPNIFLPISQLPQLDPTLSPSLLLASATELTSHPTLPTHLERIRTTFAETYSIPLSLASPKITLIGPIPTSNYQTSSNMTITPSDADLLVRAISSGDFHATIPGTTLGALNIALGHKGTMVNSLVGEERALKDGVVEVKAAHAAGVAEAKVRFEEGRPSSVVMVRTAREIMRGEVLVPERVFAALER</sequence>
<organism evidence="3 4">
    <name type="scientific">Microbotryum saponariae</name>
    <dbReference type="NCBI Taxonomy" id="289078"/>
    <lineage>
        <taxon>Eukaryota</taxon>
        <taxon>Fungi</taxon>
        <taxon>Dikarya</taxon>
        <taxon>Basidiomycota</taxon>
        <taxon>Pucciniomycotina</taxon>
        <taxon>Microbotryomycetes</taxon>
        <taxon>Microbotryales</taxon>
        <taxon>Microbotryaceae</taxon>
        <taxon>Microbotryum</taxon>
    </lineage>
</organism>
<comment type="similarity">
    <text evidence="1">Belongs to the PrpF family.</text>
</comment>
<name>A0A2X0LKN5_9BASI</name>
<dbReference type="Proteomes" id="UP000249723">
    <property type="component" value="Unassembled WGS sequence"/>
</dbReference>
<gene>
    <name evidence="3" type="ORF">BZ3500_MVSOF-1268-A1-R1_CHR3-1G06122</name>
</gene>
<evidence type="ECO:0000256" key="1">
    <source>
        <dbReference type="ARBA" id="ARBA00007673"/>
    </source>
</evidence>
<evidence type="ECO:0000313" key="3">
    <source>
        <dbReference type="EMBL" id="SCZ99583.1"/>
    </source>
</evidence>
<evidence type="ECO:0000313" key="4">
    <source>
        <dbReference type="Proteomes" id="UP000249723"/>
    </source>
</evidence>
<dbReference type="Pfam" id="PF04303">
    <property type="entry name" value="PrpF"/>
    <property type="match status" value="2"/>
</dbReference>
<dbReference type="EMBL" id="FMWP01000096">
    <property type="protein sequence ID" value="SCZ99583.1"/>
    <property type="molecule type" value="Genomic_DNA"/>
</dbReference>
<dbReference type="STRING" id="289078.A0A2X0LKN5"/>
<dbReference type="PANTHER" id="PTHR43709:SF2">
    <property type="entry name" value="DUF453 DOMAIN PROTEIN (AFU_ORTHOLOGUE AFUA_6G00360)"/>
    <property type="match status" value="1"/>
</dbReference>
<dbReference type="AlphaFoldDB" id="A0A2X0LKN5"/>
<dbReference type="PANTHER" id="PTHR43709">
    <property type="entry name" value="ACONITATE ISOMERASE-RELATED"/>
    <property type="match status" value="1"/>
</dbReference>
<keyword evidence="4" id="KW-1185">Reference proteome</keyword>
<reference evidence="4" key="1">
    <citation type="submission" date="2016-10" db="EMBL/GenBank/DDBJ databases">
        <authorList>
            <person name="Jeantristanb JTB J.-T."/>
            <person name="Ricardo R."/>
        </authorList>
    </citation>
    <scope>NUCLEOTIDE SEQUENCE [LARGE SCALE GENOMIC DNA]</scope>
</reference>